<dbReference type="KEGG" id="dci:108252138"/>
<name>A0A1S4E968_DIACI</name>
<protein>
    <submittedName>
        <fullName evidence="3">Uncharacterized protein LOC108252138</fullName>
    </submittedName>
</protein>
<keyword evidence="1" id="KW-0812">Transmembrane</keyword>
<gene>
    <name evidence="3" type="primary">LOC108252138</name>
</gene>
<reference evidence="3" key="1">
    <citation type="submission" date="2025-08" db="UniProtKB">
        <authorList>
            <consortium name="RefSeq"/>
        </authorList>
    </citation>
    <scope>IDENTIFICATION</scope>
</reference>
<feature type="transmembrane region" description="Helical" evidence="1">
    <location>
        <begin position="107"/>
        <end position="126"/>
    </location>
</feature>
<evidence type="ECO:0000313" key="2">
    <source>
        <dbReference type="Proteomes" id="UP000079169"/>
    </source>
</evidence>
<sequence length="293" mass="33097">MDDTEHNTSHLGAGLQGISLNVPTSSHHFTCRFGYDISPNMNSLIIGALTIREVDLAFGVFSHLLYQSPTTEFSTSAAEECFTFAVPAHAGRPPSIWSDFINEFRPMVWFLLGVTFVVNVFVWYLATKWQLSKDSRILSSHLGEDRKRILVSTTQGNGDTGNSGHYASLGLADNAIESAYRNPLHHLKGFLEHLRRQVKINISHMRWKKPDERVVFRNNRRTKLNQLVSNAQTLLACRSRNPRITSKDSSEDSKITLEQVIFFEIALTLGIPMLNKVGNRWLYTEFPNDSNSG</sequence>
<dbReference type="Proteomes" id="UP000079169">
    <property type="component" value="Unplaced"/>
</dbReference>
<keyword evidence="1" id="KW-1133">Transmembrane helix</keyword>
<dbReference type="AlphaFoldDB" id="A0A1S4E968"/>
<keyword evidence="1" id="KW-0472">Membrane</keyword>
<keyword evidence="2" id="KW-1185">Reference proteome</keyword>
<proteinExistence type="predicted"/>
<dbReference type="RefSeq" id="XP_017298702.2">
    <property type="nucleotide sequence ID" value="XM_017443213.2"/>
</dbReference>
<dbReference type="PaxDb" id="121845-A0A1S4E968"/>
<evidence type="ECO:0000256" key="1">
    <source>
        <dbReference type="SAM" id="Phobius"/>
    </source>
</evidence>
<organism evidence="2 3">
    <name type="scientific">Diaphorina citri</name>
    <name type="common">Asian citrus psyllid</name>
    <dbReference type="NCBI Taxonomy" id="121845"/>
    <lineage>
        <taxon>Eukaryota</taxon>
        <taxon>Metazoa</taxon>
        <taxon>Ecdysozoa</taxon>
        <taxon>Arthropoda</taxon>
        <taxon>Hexapoda</taxon>
        <taxon>Insecta</taxon>
        <taxon>Pterygota</taxon>
        <taxon>Neoptera</taxon>
        <taxon>Paraneoptera</taxon>
        <taxon>Hemiptera</taxon>
        <taxon>Sternorrhyncha</taxon>
        <taxon>Psylloidea</taxon>
        <taxon>Psyllidae</taxon>
        <taxon>Diaphorininae</taxon>
        <taxon>Diaphorina</taxon>
    </lineage>
</organism>
<dbReference type="GeneID" id="108252138"/>
<evidence type="ECO:0000313" key="3">
    <source>
        <dbReference type="RefSeq" id="XP_017298702.2"/>
    </source>
</evidence>
<accession>A0A1S4E968</accession>